<dbReference type="PANTHER" id="PTHR43394:SF1">
    <property type="entry name" value="ATP-BINDING CASSETTE SUB-FAMILY B MEMBER 10, MITOCHONDRIAL"/>
    <property type="match status" value="1"/>
</dbReference>
<dbReference type="InterPro" id="IPR003593">
    <property type="entry name" value="AAA+_ATPase"/>
</dbReference>
<evidence type="ECO:0000259" key="9">
    <source>
        <dbReference type="PROSITE" id="PS50929"/>
    </source>
</evidence>
<reference evidence="10 11" key="1">
    <citation type="submission" date="2016-11" db="EMBL/GenBank/DDBJ databases">
        <authorList>
            <person name="Jaros S."/>
            <person name="Januszkiewicz K."/>
            <person name="Wedrychowicz H."/>
        </authorList>
    </citation>
    <scope>NUCLEOTIDE SEQUENCE [LARGE SCALE GENOMIC DNA]</scope>
    <source>
        <strain evidence="10 11">DSM 14828</strain>
    </source>
</reference>
<dbReference type="Pfam" id="PF00005">
    <property type="entry name" value="ABC_tran"/>
    <property type="match status" value="1"/>
</dbReference>
<evidence type="ECO:0000256" key="3">
    <source>
        <dbReference type="ARBA" id="ARBA00022741"/>
    </source>
</evidence>
<evidence type="ECO:0000256" key="2">
    <source>
        <dbReference type="ARBA" id="ARBA00022692"/>
    </source>
</evidence>
<evidence type="ECO:0000256" key="5">
    <source>
        <dbReference type="ARBA" id="ARBA00022989"/>
    </source>
</evidence>
<dbReference type="SUPFAM" id="SSF90123">
    <property type="entry name" value="ABC transporter transmembrane region"/>
    <property type="match status" value="1"/>
</dbReference>
<dbReference type="GO" id="GO:0016887">
    <property type="term" value="F:ATP hydrolysis activity"/>
    <property type="evidence" value="ECO:0007669"/>
    <property type="project" value="InterPro"/>
</dbReference>
<keyword evidence="5 7" id="KW-1133">Transmembrane helix</keyword>
<dbReference type="Proteomes" id="UP000184251">
    <property type="component" value="Unassembled WGS sequence"/>
</dbReference>
<feature type="transmembrane region" description="Helical" evidence="7">
    <location>
        <begin position="32"/>
        <end position="49"/>
    </location>
</feature>
<dbReference type="PANTHER" id="PTHR43394">
    <property type="entry name" value="ATP-DEPENDENT PERMEASE MDL1, MITOCHONDRIAL"/>
    <property type="match status" value="1"/>
</dbReference>
<dbReference type="InterPro" id="IPR039421">
    <property type="entry name" value="Type_1_exporter"/>
</dbReference>
<gene>
    <name evidence="10" type="ORF">SAMN02746064_01455</name>
</gene>
<dbReference type="Gene3D" id="1.20.1560.10">
    <property type="entry name" value="ABC transporter type 1, transmembrane domain"/>
    <property type="match status" value="1"/>
</dbReference>
<dbReference type="CDD" id="cd03254">
    <property type="entry name" value="ABCC_Glucan_exporter_like"/>
    <property type="match status" value="1"/>
</dbReference>
<sequence>MEKIINKTDESQLDKRIWLKIIKDLTEYKKEMIAVMMLMISVSLADSIFPQMTRVAIDRFIVPESSEGLSVFALLYACLVAWQAVNILLFIKAAGKVEVRFAYGIRKKAFEKLQGLSFSYFDETPKGWIMARMTSDIRKIGEIISWGVVDLVWGLSMMVIIAGFMLYYNWRLALVALSVVPVLAVLSRFFQLKILKEYRGVRKINSQITSLFSEGISGATTTKSLALEENSFKEFKSATDNMRIKSIRAAIFTSMFMPLAISIGSIGSALVLFKGGSGVAQGSVSLGVLILFITYTAQFFEPIRELARVISEFQQAQASAERVYALLGTKETVGDFEAVIDIDNEKEVELNGRIEFKNVNFSYLKGEPVLSDFNLCVKPGEKIALVGETGSGKSTIVNLLCRFYEPTSGEITLDGVDYKKRSLGWLHSKIGYVLQSPHLFSGSIKENILFGKPGGTMEEVINAAKVVNAHEFIVKLDRGYDSKVGEGGGKLSTGEKQLISFARAVIRNPRIFILDEATSSVDTQTEVYIQKAINQVMKGRTAFIVAHRLSTVLSSDRILLIEKGIIKEMGSHDELMSKRGDYYSLVQSQFFHRPSDAI</sequence>
<dbReference type="GO" id="GO:0005886">
    <property type="term" value="C:plasma membrane"/>
    <property type="evidence" value="ECO:0007669"/>
    <property type="project" value="UniProtKB-SubCell"/>
</dbReference>
<feature type="domain" description="ABC transmembrane type-1" evidence="9">
    <location>
        <begin position="33"/>
        <end position="315"/>
    </location>
</feature>
<keyword evidence="3" id="KW-0547">Nucleotide-binding</keyword>
<evidence type="ECO:0000313" key="10">
    <source>
        <dbReference type="EMBL" id="SHE90569.1"/>
    </source>
</evidence>
<evidence type="ECO:0000256" key="1">
    <source>
        <dbReference type="ARBA" id="ARBA00004651"/>
    </source>
</evidence>
<accession>A0A1M4XAL8</accession>
<keyword evidence="6 7" id="KW-0472">Membrane</keyword>
<keyword evidence="4 10" id="KW-0067">ATP-binding</keyword>
<dbReference type="PROSITE" id="PS50893">
    <property type="entry name" value="ABC_TRANSPORTER_2"/>
    <property type="match status" value="1"/>
</dbReference>
<feature type="transmembrane region" description="Helical" evidence="7">
    <location>
        <begin position="69"/>
        <end position="91"/>
    </location>
</feature>
<evidence type="ECO:0000259" key="8">
    <source>
        <dbReference type="PROSITE" id="PS50893"/>
    </source>
</evidence>
<dbReference type="InterPro" id="IPR011527">
    <property type="entry name" value="ABC1_TM_dom"/>
</dbReference>
<dbReference type="GO" id="GO:0005524">
    <property type="term" value="F:ATP binding"/>
    <property type="evidence" value="ECO:0007669"/>
    <property type="project" value="UniProtKB-KW"/>
</dbReference>
<feature type="transmembrane region" description="Helical" evidence="7">
    <location>
        <begin position="172"/>
        <end position="190"/>
    </location>
</feature>
<feature type="transmembrane region" description="Helical" evidence="7">
    <location>
        <begin position="143"/>
        <end position="166"/>
    </location>
</feature>
<name>A0A1M4XAL8_9FIRM</name>
<dbReference type="InterPro" id="IPR036640">
    <property type="entry name" value="ABC1_TM_sf"/>
</dbReference>
<dbReference type="PROSITE" id="PS50929">
    <property type="entry name" value="ABC_TM1F"/>
    <property type="match status" value="1"/>
</dbReference>
<feature type="transmembrane region" description="Helical" evidence="7">
    <location>
        <begin position="279"/>
        <end position="300"/>
    </location>
</feature>
<dbReference type="AlphaFoldDB" id="A0A1M4XAL8"/>
<dbReference type="CDD" id="cd18540">
    <property type="entry name" value="ABC_6TM_exporter_like"/>
    <property type="match status" value="1"/>
</dbReference>
<dbReference type="OrthoDB" id="9762778at2"/>
<dbReference type="GO" id="GO:0015421">
    <property type="term" value="F:ABC-type oligopeptide transporter activity"/>
    <property type="evidence" value="ECO:0007669"/>
    <property type="project" value="TreeGrafter"/>
</dbReference>
<dbReference type="STRING" id="1120975.SAMN02746064_01455"/>
<dbReference type="EMBL" id="FQTU01000009">
    <property type="protein sequence ID" value="SHE90569.1"/>
    <property type="molecule type" value="Genomic_DNA"/>
</dbReference>
<evidence type="ECO:0000256" key="6">
    <source>
        <dbReference type="ARBA" id="ARBA00023136"/>
    </source>
</evidence>
<dbReference type="RefSeq" id="WP_073270617.1">
    <property type="nucleotide sequence ID" value="NZ_FQTU01000009.1"/>
</dbReference>
<evidence type="ECO:0000256" key="7">
    <source>
        <dbReference type="SAM" id="Phobius"/>
    </source>
</evidence>
<organism evidence="10 11">
    <name type="scientific">Alkalibacter saccharofermentans DSM 14828</name>
    <dbReference type="NCBI Taxonomy" id="1120975"/>
    <lineage>
        <taxon>Bacteria</taxon>
        <taxon>Bacillati</taxon>
        <taxon>Bacillota</taxon>
        <taxon>Clostridia</taxon>
        <taxon>Eubacteriales</taxon>
        <taxon>Eubacteriaceae</taxon>
        <taxon>Alkalibacter</taxon>
    </lineage>
</organism>
<comment type="subcellular location">
    <subcellularLocation>
        <location evidence="1">Cell membrane</location>
        <topology evidence="1">Multi-pass membrane protein</topology>
    </subcellularLocation>
</comment>
<evidence type="ECO:0000313" key="11">
    <source>
        <dbReference type="Proteomes" id="UP000184251"/>
    </source>
</evidence>
<evidence type="ECO:0000256" key="4">
    <source>
        <dbReference type="ARBA" id="ARBA00022840"/>
    </source>
</evidence>
<keyword evidence="2 7" id="KW-0812">Transmembrane</keyword>
<dbReference type="Gene3D" id="3.40.50.300">
    <property type="entry name" value="P-loop containing nucleotide triphosphate hydrolases"/>
    <property type="match status" value="1"/>
</dbReference>
<dbReference type="SUPFAM" id="SSF52540">
    <property type="entry name" value="P-loop containing nucleoside triphosphate hydrolases"/>
    <property type="match status" value="1"/>
</dbReference>
<dbReference type="Pfam" id="PF00664">
    <property type="entry name" value="ABC_membrane"/>
    <property type="match status" value="1"/>
</dbReference>
<dbReference type="FunFam" id="3.40.50.300:FF:000218">
    <property type="entry name" value="Multidrug ABC transporter ATP-binding protein"/>
    <property type="match status" value="1"/>
</dbReference>
<protein>
    <submittedName>
        <fullName evidence="10">ATP-binding cassette, subfamily B</fullName>
    </submittedName>
</protein>
<feature type="domain" description="ABC transporter" evidence="8">
    <location>
        <begin position="354"/>
        <end position="588"/>
    </location>
</feature>
<dbReference type="InterPro" id="IPR027417">
    <property type="entry name" value="P-loop_NTPase"/>
</dbReference>
<proteinExistence type="predicted"/>
<dbReference type="InterPro" id="IPR003439">
    <property type="entry name" value="ABC_transporter-like_ATP-bd"/>
</dbReference>
<keyword evidence="11" id="KW-1185">Reference proteome</keyword>
<feature type="transmembrane region" description="Helical" evidence="7">
    <location>
        <begin position="249"/>
        <end position="273"/>
    </location>
</feature>
<dbReference type="SMART" id="SM00382">
    <property type="entry name" value="AAA"/>
    <property type="match status" value="1"/>
</dbReference>